<organism evidence="9 10">
    <name type="scientific">Streptomyces tauricus</name>
    <dbReference type="NCBI Taxonomy" id="68274"/>
    <lineage>
        <taxon>Bacteria</taxon>
        <taxon>Bacillati</taxon>
        <taxon>Actinomycetota</taxon>
        <taxon>Actinomycetes</taxon>
        <taxon>Kitasatosporales</taxon>
        <taxon>Streptomycetaceae</taxon>
        <taxon>Streptomyces</taxon>
        <taxon>Streptomyces aurantiacus group</taxon>
    </lineage>
</organism>
<reference evidence="9" key="1">
    <citation type="submission" date="2022-10" db="EMBL/GenBank/DDBJ databases">
        <title>The complete genomes of actinobacterial strains from the NBC collection.</title>
        <authorList>
            <person name="Joergensen T.S."/>
            <person name="Alvarez Arevalo M."/>
            <person name="Sterndorff E.B."/>
            <person name="Faurdal D."/>
            <person name="Vuksanovic O."/>
            <person name="Mourched A.-S."/>
            <person name="Charusanti P."/>
            <person name="Shaw S."/>
            <person name="Blin K."/>
            <person name="Weber T."/>
        </authorList>
    </citation>
    <scope>NUCLEOTIDE SEQUENCE</scope>
    <source>
        <strain evidence="9">NBC_00189</strain>
    </source>
</reference>
<evidence type="ECO:0000256" key="2">
    <source>
        <dbReference type="ARBA" id="ARBA00022670"/>
    </source>
</evidence>
<evidence type="ECO:0000256" key="6">
    <source>
        <dbReference type="SAM" id="MobiDB-lite"/>
    </source>
</evidence>
<feature type="coiled-coil region" evidence="5">
    <location>
        <begin position="188"/>
        <end position="215"/>
    </location>
</feature>
<keyword evidence="3" id="KW-0378">Hydrolase</keyword>
<evidence type="ECO:0000256" key="3">
    <source>
        <dbReference type="ARBA" id="ARBA00022801"/>
    </source>
</evidence>
<dbReference type="SUPFAM" id="SSF54001">
    <property type="entry name" value="Cysteine proteinases"/>
    <property type="match status" value="1"/>
</dbReference>
<feature type="compositionally biased region" description="Basic and acidic residues" evidence="6">
    <location>
        <begin position="46"/>
        <end position="55"/>
    </location>
</feature>
<dbReference type="InterPro" id="IPR000064">
    <property type="entry name" value="NLP_P60_dom"/>
</dbReference>
<evidence type="ECO:0000259" key="8">
    <source>
        <dbReference type="PROSITE" id="PS51935"/>
    </source>
</evidence>
<keyword evidence="2" id="KW-0645">Protease</keyword>
<keyword evidence="7" id="KW-0732">Signal</keyword>
<keyword evidence="10" id="KW-1185">Reference proteome</keyword>
<evidence type="ECO:0000256" key="1">
    <source>
        <dbReference type="ARBA" id="ARBA00007074"/>
    </source>
</evidence>
<feature type="domain" description="NlpC/P60" evidence="8">
    <location>
        <begin position="248"/>
        <end position="373"/>
    </location>
</feature>
<feature type="compositionally biased region" description="Low complexity" evidence="6">
    <location>
        <begin position="29"/>
        <end position="45"/>
    </location>
</feature>
<dbReference type="PROSITE" id="PS51935">
    <property type="entry name" value="NLPC_P60"/>
    <property type="match status" value="1"/>
</dbReference>
<evidence type="ECO:0000256" key="4">
    <source>
        <dbReference type="ARBA" id="ARBA00022807"/>
    </source>
</evidence>
<dbReference type="PANTHER" id="PTHR47359">
    <property type="entry name" value="PEPTIDOGLYCAN DL-ENDOPEPTIDASE CWLO"/>
    <property type="match status" value="1"/>
</dbReference>
<evidence type="ECO:0000313" key="9">
    <source>
        <dbReference type="EMBL" id="WTP49521.1"/>
    </source>
</evidence>
<evidence type="ECO:0000256" key="7">
    <source>
        <dbReference type="SAM" id="SignalP"/>
    </source>
</evidence>
<feature type="region of interest" description="Disordered" evidence="6">
    <location>
        <begin position="29"/>
        <end position="55"/>
    </location>
</feature>
<feature type="chain" id="PRO_5045309030" evidence="7">
    <location>
        <begin position="32"/>
        <end position="394"/>
    </location>
</feature>
<evidence type="ECO:0000256" key="5">
    <source>
        <dbReference type="SAM" id="Coils"/>
    </source>
</evidence>
<evidence type="ECO:0000313" key="10">
    <source>
        <dbReference type="Proteomes" id="UP001432166"/>
    </source>
</evidence>
<dbReference type="EMBL" id="CP108133">
    <property type="protein sequence ID" value="WTP49521.1"/>
    <property type="molecule type" value="Genomic_DNA"/>
</dbReference>
<gene>
    <name evidence="9" type="ORF">OG288_15170</name>
</gene>
<keyword evidence="5" id="KW-0175">Coiled coil</keyword>
<dbReference type="RefSeq" id="WP_328937636.1">
    <property type="nucleotide sequence ID" value="NZ_CP108133.1"/>
</dbReference>
<dbReference type="PANTHER" id="PTHR47359:SF3">
    <property type="entry name" value="NLP_P60 DOMAIN-CONTAINING PROTEIN-RELATED"/>
    <property type="match status" value="1"/>
</dbReference>
<proteinExistence type="inferred from homology"/>
<dbReference type="Pfam" id="PF00877">
    <property type="entry name" value="NLPC_P60"/>
    <property type="match status" value="1"/>
</dbReference>
<feature type="coiled-coil region" evidence="5">
    <location>
        <begin position="57"/>
        <end position="105"/>
    </location>
</feature>
<accession>A0ABZ1JD43</accession>
<comment type="similarity">
    <text evidence="1">Belongs to the peptidase C40 family.</text>
</comment>
<dbReference type="InterPro" id="IPR051794">
    <property type="entry name" value="PG_Endopeptidase_C40"/>
</dbReference>
<name>A0ABZ1JD43_9ACTN</name>
<dbReference type="InterPro" id="IPR038765">
    <property type="entry name" value="Papain-like_cys_pep_sf"/>
</dbReference>
<feature type="signal peptide" evidence="7">
    <location>
        <begin position="1"/>
        <end position="31"/>
    </location>
</feature>
<dbReference type="Proteomes" id="UP001432166">
    <property type="component" value="Chromosome"/>
</dbReference>
<dbReference type="Gene3D" id="3.90.1720.10">
    <property type="entry name" value="endopeptidase domain like (from Nostoc punctiforme)"/>
    <property type="match status" value="1"/>
</dbReference>
<protein>
    <submittedName>
        <fullName evidence="9">NlpC/P60 family protein</fullName>
    </submittedName>
</protein>
<keyword evidence="4" id="KW-0788">Thiol protease</keyword>
<sequence>MSGRLLRLVCTAAIAAGAVLVPAPVPVSASAAPGPDESRSPAAERPAAERPAAERPVAELLTDLQRLYREAEKATETYNATEERLQRQRAEVAKLNGRLTAARLALHGSRGAAGRLARQQYQGTSEISSYVRLLLARDPQHALDQGHVIRQVSQERAGTMERLAGNERRTDELARRARTALDGRLALAEKQKKDRDLVRERLRDVEELLASLTEEQLSRVAELERAGVAKAQDELVASGALSSTRRPTAEGGEALRYAVAQIGKPYQWGAEGPGSYDCSGLTSQAWADAGRPIPRTSQEQWATLPRVPLSDLRPGDLVVYFPEATHVAMYLGDGLVVQAPRPGARIKVSPIAANPILGAVRPDPSAEPLRRYTPPKLPENAMDGSDEGYRADTR</sequence>
<feature type="region of interest" description="Disordered" evidence="6">
    <location>
        <begin position="357"/>
        <end position="394"/>
    </location>
</feature>